<keyword evidence="8" id="KW-1185">Reference proteome</keyword>
<sequence length="389" mass="41972">MALSGTVRILCIAGTRPEAIKLAPILLAAASRADLDCRLCATGQHEALLDEALEDFGLMPDIRLDPLLHDPSPDVMIARFADALEPLLMAERPDIVLVQGDTNSAYAGALAAYRFGIPVGHVEAGLRSHDFDQPWPEERNRVMIDRLADLLFTPTPESAANLEFEREVVKGRCLITGNTGIDALLAMRSRLKLEQPMGKRALLLLTCHRRENIGAGIEAICAAALRLADRGDVDILCPVHPNPAVGDTVQRLLGDHPAIKLTGALRYRDAVTAMAHARLILTDSGGIQEEAPALGTPVLVLREVTERPEGIASGNLLLVGTDTDRIVVEASRLLDDPALHAAMARPSFPFGRGDASVKILDAIEQYFSSGPSDDHPLPFARTWIMDGAR</sequence>
<dbReference type="EMBL" id="JARYGZ010000001">
    <property type="protein sequence ID" value="MDH7638083.1"/>
    <property type="molecule type" value="Genomic_DNA"/>
</dbReference>
<dbReference type="Gene3D" id="3.40.50.2000">
    <property type="entry name" value="Glycogen Phosphorylase B"/>
    <property type="match status" value="2"/>
</dbReference>
<comment type="caution">
    <text evidence="7">The sequence shown here is derived from an EMBL/GenBank/DDBJ whole genome shotgun (WGS) entry which is preliminary data.</text>
</comment>
<feature type="domain" description="UDP-N-acetylglucosamine 2-epimerase" evidence="6">
    <location>
        <begin position="31"/>
        <end position="364"/>
    </location>
</feature>
<name>A0ABT6MZ22_9SPHN</name>
<dbReference type="EC" id="5.1.3.14" evidence="4"/>
<evidence type="ECO:0000256" key="2">
    <source>
        <dbReference type="ARBA" id="ARBA00036080"/>
    </source>
</evidence>
<evidence type="ECO:0000259" key="6">
    <source>
        <dbReference type="Pfam" id="PF02350"/>
    </source>
</evidence>
<dbReference type="InterPro" id="IPR029767">
    <property type="entry name" value="WecB-like"/>
</dbReference>
<accession>A0ABT6MZ22</accession>
<dbReference type="InterPro" id="IPR003331">
    <property type="entry name" value="UDP_GlcNAc_Epimerase_2_dom"/>
</dbReference>
<dbReference type="NCBIfam" id="TIGR00236">
    <property type="entry name" value="wecB"/>
    <property type="match status" value="1"/>
</dbReference>
<evidence type="ECO:0000256" key="1">
    <source>
        <dbReference type="ARBA" id="ARBA00023235"/>
    </source>
</evidence>
<evidence type="ECO:0000256" key="4">
    <source>
        <dbReference type="ARBA" id="ARBA00038858"/>
    </source>
</evidence>
<evidence type="ECO:0000256" key="3">
    <source>
        <dbReference type="ARBA" id="ARBA00038209"/>
    </source>
</evidence>
<dbReference type="SUPFAM" id="SSF53756">
    <property type="entry name" value="UDP-Glycosyltransferase/glycogen phosphorylase"/>
    <property type="match status" value="1"/>
</dbReference>
<reference evidence="7" key="1">
    <citation type="submission" date="2023-04" db="EMBL/GenBank/DDBJ databases">
        <title>Sphingomonas sp. MAHUQ-71 isolated from rice field.</title>
        <authorList>
            <person name="Huq M.A."/>
        </authorList>
    </citation>
    <scope>NUCLEOTIDE SEQUENCE</scope>
    <source>
        <strain evidence="7">MAHUQ-71</strain>
    </source>
</reference>
<dbReference type="CDD" id="cd03786">
    <property type="entry name" value="GTB_UDP-GlcNAc_2-Epimerase"/>
    <property type="match status" value="1"/>
</dbReference>
<dbReference type="PANTHER" id="PTHR43174:SF2">
    <property type="entry name" value="UDP-N-ACETYLGLUCOSAMINE 2-EPIMERASE"/>
    <property type="match status" value="1"/>
</dbReference>
<dbReference type="RefSeq" id="WP_281043403.1">
    <property type="nucleotide sequence ID" value="NZ_JARYGZ010000001.1"/>
</dbReference>
<proteinExistence type="inferred from homology"/>
<protein>
    <recommendedName>
        <fullName evidence="4">UDP-N-acetylglucosamine 2-epimerase (non-hydrolyzing)</fullName>
        <ecNumber evidence="4">5.1.3.14</ecNumber>
    </recommendedName>
</protein>
<dbReference type="Proteomes" id="UP001160625">
    <property type="component" value="Unassembled WGS sequence"/>
</dbReference>
<dbReference type="Pfam" id="PF02350">
    <property type="entry name" value="Epimerase_2"/>
    <property type="match status" value="1"/>
</dbReference>
<evidence type="ECO:0000313" key="8">
    <source>
        <dbReference type="Proteomes" id="UP001160625"/>
    </source>
</evidence>
<dbReference type="GO" id="GO:0008761">
    <property type="term" value="F:UDP-N-acetylglucosamine 2-epimerase activity"/>
    <property type="evidence" value="ECO:0007669"/>
    <property type="project" value="UniProtKB-EC"/>
</dbReference>
<evidence type="ECO:0000313" key="7">
    <source>
        <dbReference type="EMBL" id="MDH7638083.1"/>
    </source>
</evidence>
<comment type="similarity">
    <text evidence="3 5">Belongs to the UDP-N-acetylglucosamine 2-epimerase family.</text>
</comment>
<gene>
    <name evidence="7" type="primary">wecB</name>
    <name evidence="7" type="ORF">QGN17_05015</name>
</gene>
<organism evidence="7 8">
    <name type="scientific">Sphingomonas oryzagri</name>
    <dbReference type="NCBI Taxonomy" id="3042314"/>
    <lineage>
        <taxon>Bacteria</taxon>
        <taxon>Pseudomonadati</taxon>
        <taxon>Pseudomonadota</taxon>
        <taxon>Alphaproteobacteria</taxon>
        <taxon>Sphingomonadales</taxon>
        <taxon>Sphingomonadaceae</taxon>
        <taxon>Sphingomonas</taxon>
    </lineage>
</organism>
<comment type="catalytic activity">
    <reaction evidence="2">
        <text>UDP-N-acetyl-alpha-D-glucosamine = UDP-N-acetyl-alpha-D-mannosamine</text>
        <dbReference type="Rhea" id="RHEA:17213"/>
        <dbReference type="ChEBI" id="CHEBI:57705"/>
        <dbReference type="ChEBI" id="CHEBI:68623"/>
        <dbReference type="EC" id="5.1.3.14"/>
    </reaction>
</comment>
<evidence type="ECO:0000256" key="5">
    <source>
        <dbReference type="RuleBase" id="RU003513"/>
    </source>
</evidence>
<dbReference type="PANTHER" id="PTHR43174">
    <property type="entry name" value="UDP-N-ACETYLGLUCOSAMINE 2-EPIMERASE"/>
    <property type="match status" value="1"/>
</dbReference>
<keyword evidence="1 5" id="KW-0413">Isomerase</keyword>